<accession>A0A0F8YBL0</accession>
<protein>
    <submittedName>
        <fullName evidence="1">Uncharacterized protein</fullName>
    </submittedName>
</protein>
<dbReference type="AlphaFoldDB" id="A0A0F8YBL0"/>
<gene>
    <name evidence="1" type="ORF">LCGC14_3114210</name>
</gene>
<dbReference type="EMBL" id="LAZR01067476">
    <property type="protein sequence ID" value="KKK51509.1"/>
    <property type="molecule type" value="Genomic_DNA"/>
</dbReference>
<organism evidence="1">
    <name type="scientific">marine sediment metagenome</name>
    <dbReference type="NCBI Taxonomy" id="412755"/>
    <lineage>
        <taxon>unclassified sequences</taxon>
        <taxon>metagenomes</taxon>
        <taxon>ecological metagenomes</taxon>
    </lineage>
</organism>
<name>A0A0F8YBL0_9ZZZZ</name>
<sequence length="49" mass="5492">EAISSDIESNHLIVDWFPLHQRGDLLAIGGHLPDPLSPNCLFPDLSRRE</sequence>
<reference evidence="1" key="1">
    <citation type="journal article" date="2015" name="Nature">
        <title>Complex archaea that bridge the gap between prokaryotes and eukaryotes.</title>
        <authorList>
            <person name="Spang A."/>
            <person name="Saw J.H."/>
            <person name="Jorgensen S.L."/>
            <person name="Zaremba-Niedzwiedzka K."/>
            <person name="Martijn J."/>
            <person name="Lind A.E."/>
            <person name="van Eijk R."/>
            <person name="Schleper C."/>
            <person name="Guy L."/>
            <person name="Ettema T.J."/>
        </authorList>
    </citation>
    <scope>NUCLEOTIDE SEQUENCE</scope>
</reference>
<feature type="non-terminal residue" evidence="1">
    <location>
        <position position="1"/>
    </location>
</feature>
<comment type="caution">
    <text evidence="1">The sequence shown here is derived from an EMBL/GenBank/DDBJ whole genome shotgun (WGS) entry which is preliminary data.</text>
</comment>
<evidence type="ECO:0000313" key="1">
    <source>
        <dbReference type="EMBL" id="KKK51509.1"/>
    </source>
</evidence>
<proteinExistence type="predicted"/>